<name>A0ABY1NDN2_9BACT</name>
<accession>A0ABY1NDN2</accession>
<keyword evidence="1" id="KW-0812">Transmembrane</keyword>
<dbReference type="InterPro" id="IPR012902">
    <property type="entry name" value="N_methyl_site"/>
</dbReference>
<sequence>MKVKAFSLIELLITITILSILTAIAIPSYMKYRQKAIVSRIQGDLVACAGELMAEYANNGTTTKTCKVYKSSDNCTLVIDKLNDKIKIENSYCDFNINSKVVRCEIHTNYGNVNGYIDCYYKE</sequence>
<evidence type="ECO:0000313" key="2">
    <source>
        <dbReference type="EMBL" id="SMP06418.1"/>
    </source>
</evidence>
<dbReference type="EMBL" id="FXUB01000001">
    <property type="protein sequence ID" value="SMP06418.1"/>
    <property type="molecule type" value="Genomic_DNA"/>
</dbReference>
<dbReference type="NCBIfam" id="TIGR02532">
    <property type="entry name" value="IV_pilin_GFxxxE"/>
    <property type="match status" value="1"/>
</dbReference>
<dbReference type="Pfam" id="PF07963">
    <property type="entry name" value="N_methyl"/>
    <property type="match status" value="1"/>
</dbReference>
<feature type="transmembrane region" description="Helical" evidence="1">
    <location>
        <begin position="6"/>
        <end position="30"/>
    </location>
</feature>
<protein>
    <submittedName>
        <fullName evidence="2">Prepilin-type N-terminal cleavage/methylation domain-containing protein</fullName>
    </submittedName>
</protein>
<dbReference type="RefSeq" id="WP_283399879.1">
    <property type="nucleotide sequence ID" value="NZ_FXUB01000001.1"/>
</dbReference>
<proteinExistence type="predicted"/>
<dbReference type="InterPro" id="IPR045584">
    <property type="entry name" value="Pilin-like"/>
</dbReference>
<evidence type="ECO:0000313" key="3">
    <source>
        <dbReference type="Proteomes" id="UP001157911"/>
    </source>
</evidence>
<keyword evidence="1" id="KW-1133">Transmembrane helix</keyword>
<gene>
    <name evidence="2" type="ORF">SAMN06265339_0373</name>
</gene>
<keyword evidence="3" id="KW-1185">Reference proteome</keyword>
<dbReference type="SUPFAM" id="SSF54523">
    <property type="entry name" value="Pili subunits"/>
    <property type="match status" value="1"/>
</dbReference>
<reference evidence="2 3" key="1">
    <citation type="submission" date="2017-05" db="EMBL/GenBank/DDBJ databases">
        <authorList>
            <person name="Varghese N."/>
            <person name="Submissions S."/>
        </authorList>
    </citation>
    <scope>NUCLEOTIDE SEQUENCE [LARGE SCALE GENOMIC DNA]</scope>
    <source>
        <strain evidence="2 3">DSM 15522</strain>
    </source>
</reference>
<dbReference type="Proteomes" id="UP001157911">
    <property type="component" value="Unassembled WGS sequence"/>
</dbReference>
<evidence type="ECO:0000256" key="1">
    <source>
        <dbReference type="SAM" id="Phobius"/>
    </source>
</evidence>
<comment type="caution">
    <text evidence="2">The sequence shown here is derived from an EMBL/GenBank/DDBJ whole genome shotgun (WGS) entry which is preliminary data.</text>
</comment>
<keyword evidence="1" id="KW-0472">Membrane</keyword>
<dbReference type="Gene3D" id="3.30.700.10">
    <property type="entry name" value="Glycoprotein, Type 4 Pilin"/>
    <property type="match status" value="1"/>
</dbReference>
<organism evidence="2 3">
    <name type="scientific">Desulfurobacterium pacificum</name>
    <dbReference type="NCBI Taxonomy" id="240166"/>
    <lineage>
        <taxon>Bacteria</taxon>
        <taxon>Pseudomonadati</taxon>
        <taxon>Aquificota</taxon>
        <taxon>Aquificia</taxon>
        <taxon>Desulfurobacteriales</taxon>
        <taxon>Desulfurobacteriaceae</taxon>
        <taxon>Desulfurobacterium</taxon>
    </lineage>
</organism>